<gene>
    <name evidence="5" type="ORF">NDN08_000844</name>
</gene>
<dbReference type="InterPro" id="IPR001623">
    <property type="entry name" value="DnaJ_domain"/>
</dbReference>
<keyword evidence="3" id="KW-0175">Coiled coil</keyword>
<evidence type="ECO:0000256" key="1">
    <source>
        <dbReference type="ARBA" id="ARBA00010476"/>
    </source>
</evidence>
<dbReference type="InterPro" id="IPR036386">
    <property type="entry name" value="HscB_C_sf"/>
</dbReference>
<evidence type="ECO:0000259" key="4">
    <source>
        <dbReference type="PROSITE" id="PS50076"/>
    </source>
</evidence>
<keyword evidence="6" id="KW-1185">Reference proteome</keyword>
<dbReference type="NCBIfam" id="TIGR00714">
    <property type="entry name" value="hscB"/>
    <property type="match status" value="1"/>
</dbReference>
<evidence type="ECO:0000313" key="6">
    <source>
        <dbReference type="Proteomes" id="UP001157974"/>
    </source>
</evidence>
<dbReference type="InterPro" id="IPR036869">
    <property type="entry name" value="J_dom_sf"/>
</dbReference>
<dbReference type="PANTHER" id="PTHR14021:SF15">
    <property type="entry name" value="IRON-SULFUR CLUSTER CO-CHAPERONE PROTEIN HSCB"/>
    <property type="match status" value="1"/>
</dbReference>
<keyword evidence="2" id="KW-0143">Chaperone</keyword>
<organism evidence="5 6">
    <name type="scientific">Rhodosorus marinus</name>
    <dbReference type="NCBI Taxonomy" id="101924"/>
    <lineage>
        <taxon>Eukaryota</taxon>
        <taxon>Rhodophyta</taxon>
        <taxon>Stylonematophyceae</taxon>
        <taxon>Stylonematales</taxon>
        <taxon>Stylonemataceae</taxon>
        <taxon>Rhodosorus</taxon>
    </lineage>
</organism>
<name>A0AAV8UP95_9RHOD</name>
<dbReference type="SUPFAM" id="SSF46565">
    <property type="entry name" value="Chaperone J-domain"/>
    <property type="match status" value="1"/>
</dbReference>
<proteinExistence type="inferred from homology"/>
<dbReference type="Pfam" id="PF07743">
    <property type="entry name" value="HSCB_C"/>
    <property type="match status" value="1"/>
</dbReference>
<protein>
    <recommendedName>
        <fullName evidence="4">J domain-containing protein</fullName>
    </recommendedName>
</protein>
<dbReference type="GO" id="GO:0051259">
    <property type="term" value="P:protein complex oligomerization"/>
    <property type="evidence" value="ECO:0007669"/>
    <property type="project" value="InterPro"/>
</dbReference>
<dbReference type="GO" id="GO:0051087">
    <property type="term" value="F:protein-folding chaperone binding"/>
    <property type="evidence" value="ECO:0007669"/>
    <property type="project" value="InterPro"/>
</dbReference>
<dbReference type="Pfam" id="PF00226">
    <property type="entry name" value="DnaJ"/>
    <property type="match status" value="1"/>
</dbReference>
<comment type="similarity">
    <text evidence="1">Belongs to the HscB family.</text>
</comment>
<dbReference type="PANTHER" id="PTHR14021">
    <property type="entry name" value="IRON-SULFUR CLUSTER CO-CHAPERONE PROTEIN HSCB"/>
    <property type="match status" value="1"/>
</dbReference>
<feature type="coiled-coil region" evidence="3">
    <location>
        <begin position="133"/>
        <end position="160"/>
    </location>
</feature>
<dbReference type="GO" id="GO:0001671">
    <property type="term" value="F:ATPase activator activity"/>
    <property type="evidence" value="ECO:0007669"/>
    <property type="project" value="InterPro"/>
</dbReference>
<dbReference type="EMBL" id="JAMWBK010000006">
    <property type="protein sequence ID" value="KAJ8904323.1"/>
    <property type="molecule type" value="Genomic_DNA"/>
</dbReference>
<evidence type="ECO:0000313" key="5">
    <source>
        <dbReference type="EMBL" id="KAJ8904323.1"/>
    </source>
</evidence>
<dbReference type="GO" id="GO:0005739">
    <property type="term" value="C:mitochondrion"/>
    <property type="evidence" value="ECO:0007669"/>
    <property type="project" value="TreeGrafter"/>
</dbReference>
<sequence length="199" mass="23033">MSSLRALCNRSRIVPWSVKRRWLSEIAGDEDYFTLLGARYGFSVDEDQLYQEHKKLMKSWHPDRFADDAKAQERALSMASMINSAYSTLCKPHLRARYILEVEGIPLKEDEDAPVDDMEFLGFVMSVREALENEPKERDLEDLKSQINELSNESVQQAEAALSQIKSDPEMKEVVRKQASKLQYLHRISEEIHKLTQVT</sequence>
<dbReference type="PROSITE" id="PS50076">
    <property type="entry name" value="DNAJ_2"/>
    <property type="match status" value="1"/>
</dbReference>
<dbReference type="AlphaFoldDB" id="A0AAV8UP95"/>
<comment type="caution">
    <text evidence="5">The sequence shown here is derived from an EMBL/GenBank/DDBJ whole genome shotgun (WGS) entry which is preliminary data.</text>
</comment>
<dbReference type="Proteomes" id="UP001157974">
    <property type="component" value="Unassembled WGS sequence"/>
</dbReference>
<dbReference type="InterPro" id="IPR009073">
    <property type="entry name" value="HscB_oligo_C"/>
</dbReference>
<dbReference type="Gene3D" id="1.10.287.110">
    <property type="entry name" value="DnaJ domain"/>
    <property type="match status" value="1"/>
</dbReference>
<evidence type="ECO:0000256" key="2">
    <source>
        <dbReference type="ARBA" id="ARBA00023186"/>
    </source>
</evidence>
<evidence type="ECO:0000256" key="3">
    <source>
        <dbReference type="SAM" id="Coils"/>
    </source>
</evidence>
<reference evidence="5 6" key="1">
    <citation type="journal article" date="2023" name="Nat. Commun.">
        <title>Origin of minicircular mitochondrial genomes in red algae.</title>
        <authorList>
            <person name="Lee Y."/>
            <person name="Cho C.H."/>
            <person name="Lee Y.M."/>
            <person name="Park S.I."/>
            <person name="Yang J.H."/>
            <person name="West J.A."/>
            <person name="Bhattacharya D."/>
            <person name="Yoon H.S."/>
        </authorList>
    </citation>
    <scope>NUCLEOTIDE SEQUENCE [LARGE SCALE GENOMIC DNA]</scope>
    <source>
        <strain evidence="5 6">CCMP1338</strain>
        <tissue evidence="5">Whole cell</tissue>
    </source>
</reference>
<dbReference type="Gene3D" id="1.20.1280.20">
    <property type="entry name" value="HscB, C-terminal domain"/>
    <property type="match status" value="1"/>
</dbReference>
<dbReference type="SMART" id="SM00271">
    <property type="entry name" value="DnaJ"/>
    <property type="match status" value="1"/>
</dbReference>
<accession>A0AAV8UP95</accession>
<dbReference type="InterPro" id="IPR004640">
    <property type="entry name" value="HscB"/>
</dbReference>
<feature type="domain" description="J" evidence="4">
    <location>
        <begin position="31"/>
        <end position="104"/>
    </location>
</feature>
<dbReference type="SUPFAM" id="SSF47144">
    <property type="entry name" value="HSC20 (HSCB), C-terminal oligomerisation domain"/>
    <property type="match status" value="1"/>
</dbReference>
<dbReference type="GO" id="GO:0044571">
    <property type="term" value="P:[2Fe-2S] cluster assembly"/>
    <property type="evidence" value="ECO:0007669"/>
    <property type="project" value="InterPro"/>
</dbReference>